<dbReference type="Gene3D" id="3.40.630.30">
    <property type="match status" value="1"/>
</dbReference>
<dbReference type="Proteomes" id="UP000184394">
    <property type="component" value="Unassembled WGS sequence"/>
</dbReference>
<dbReference type="RefSeq" id="WP_175547829.1">
    <property type="nucleotide sequence ID" value="NZ_FRCT01000007.1"/>
</dbReference>
<dbReference type="GO" id="GO:0016747">
    <property type="term" value="F:acyltransferase activity, transferring groups other than amino-acyl groups"/>
    <property type="evidence" value="ECO:0007669"/>
    <property type="project" value="InterPro"/>
</dbReference>
<dbReference type="CDD" id="cd04301">
    <property type="entry name" value="NAT_SF"/>
    <property type="match status" value="1"/>
</dbReference>
<proteinExistence type="predicted"/>
<accession>A0A1M7K1B6</accession>
<dbReference type="SUPFAM" id="SSF55729">
    <property type="entry name" value="Acyl-CoA N-acyltransferases (Nat)"/>
    <property type="match status" value="1"/>
</dbReference>
<dbReference type="GO" id="GO:0005840">
    <property type="term" value="C:ribosome"/>
    <property type="evidence" value="ECO:0007669"/>
    <property type="project" value="UniProtKB-KW"/>
</dbReference>
<dbReference type="InterPro" id="IPR000182">
    <property type="entry name" value="GNAT_dom"/>
</dbReference>
<dbReference type="AlphaFoldDB" id="A0A1M7K1B6"/>
<dbReference type="EMBL" id="FRCT01000007">
    <property type="protein sequence ID" value="SHM59066.1"/>
    <property type="molecule type" value="Genomic_DNA"/>
</dbReference>
<evidence type="ECO:0000259" key="1">
    <source>
        <dbReference type="PROSITE" id="PS51186"/>
    </source>
</evidence>
<organism evidence="2 3">
    <name type="scientific">Ruminococcus flavefaciens</name>
    <dbReference type="NCBI Taxonomy" id="1265"/>
    <lineage>
        <taxon>Bacteria</taxon>
        <taxon>Bacillati</taxon>
        <taxon>Bacillota</taxon>
        <taxon>Clostridia</taxon>
        <taxon>Eubacteriales</taxon>
        <taxon>Oscillospiraceae</taxon>
        <taxon>Ruminococcus</taxon>
    </lineage>
</organism>
<dbReference type="PANTHER" id="PTHR43451">
    <property type="entry name" value="ACETYLTRANSFERASE (GNAT) FAMILY PROTEIN"/>
    <property type="match status" value="1"/>
</dbReference>
<feature type="domain" description="N-acetyltransferase" evidence="1">
    <location>
        <begin position="1"/>
        <end position="153"/>
    </location>
</feature>
<evidence type="ECO:0000313" key="2">
    <source>
        <dbReference type="EMBL" id="SHM59066.1"/>
    </source>
</evidence>
<gene>
    <name evidence="2" type="ORF">SAMN04487860_10741</name>
</gene>
<protein>
    <submittedName>
        <fullName evidence="2">Ribosomal protein S18 acetylase RimI</fullName>
    </submittedName>
</protein>
<dbReference type="Pfam" id="PF13673">
    <property type="entry name" value="Acetyltransf_10"/>
    <property type="match status" value="1"/>
</dbReference>
<dbReference type="PROSITE" id="PS51186">
    <property type="entry name" value="GNAT"/>
    <property type="match status" value="1"/>
</dbReference>
<dbReference type="InterPro" id="IPR016181">
    <property type="entry name" value="Acyl_CoA_acyltransferase"/>
</dbReference>
<dbReference type="InterPro" id="IPR052564">
    <property type="entry name" value="N-acetyltrans/Recomb-assoc"/>
</dbReference>
<evidence type="ECO:0000313" key="3">
    <source>
        <dbReference type="Proteomes" id="UP000184394"/>
    </source>
</evidence>
<sequence length="153" mass="17328">MMIKKAESSDLEAVRDIAHSAIKAVYPHYYPAGAVEFFLEHHCDGNIIRDIEKDRVFLLKDDNGLNVGTVTVAENEMTRLFVLPEYQGNGYGSVLIGFAEERIAEKYDTVMLDASFPAKPIYLKKGYSFVKYNSIECANGDKLCYDEMIKKIK</sequence>
<name>A0A1M7K1B6_RUMFL</name>
<reference evidence="2 3" key="1">
    <citation type="submission" date="2016-11" db="EMBL/GenBank/DDBJ databases">
        <authorList>
            <person name="Jaros S."/>
            <person name="Januszkiewicz K."/>
            <person name="Wedrychowicz H."/>
        </authorList>
    </citation>
    <scope>NUCLEOTIDE SEQUENCE [LARGE SCALE GENOMIC DNA]</scope>
    <source>
        <strain evidence="2 3">Y1</strain>
    </source>
</reference>
<keyword evidence="2" id="KW-0689">Ribosomal protein</keyword>
<keyword evidence="2" id="KW-0687">Ribonucleoprotein</keyword>
<dbReference type="PANTHER" id="PTHR43451:SF1">
    <property type="entry name" value="ACETYLTRANSFERASE"/>
    <property type="match status" value="1"/>
</dbReference>